<dbReference type="InterPro" id="IPR045247">
    <property type="entry name" value="Oye-like"/>
</dbReference>
<reference evidence="2 3" key="1">
    <citation type="journal article" date="2012" name="Science">
        <title>The Paleozoic origin of enzymatic lignin decomposition reconstructed from 31 fungal genomes.</title>
        <authorList>
            <person name="Floudas D."/>
            <person name="Binder M."/>
            <person name="Riley R."/>
            <person name="Barry K."/>
            <person name="Blanchette R.A."/>
            <person name="Henrissat B."/>
            <person name="Martinez A.T."/>
            <person name="Otillar R."/>
            <person name="Spatafora J.W."/>
            <person name="Yadav J.S."/>
            <person name="Aerts A."/>
            <person name="Benoit I."/>
            <person name="Boyd A."/>
            <person name="Carlson A."/>
            <person name="Copeland A."/>
            <person name="Coutinho P.M."/>
            <person name="de Vries R.P."/>
            <person name="Ferreira P."/>
            <person name="Findley K."/>
            <person name="Foster B."/>
            <person name="Gaskell J."/>
            <person name="Glotzer D."/>
            <person name="Gorecki P."/>
            <person name="Heitman J."/>
            <person name="Hesse C."/>
            <person name="Hori C."/>
            <person name="Igarashi K."/>
            <person name="Jurgens J.A."/>
            <person name="Kallen N."/>
            <person name="Kersten P."/>
            <person name="Kohler A."/>
            <person name="Kuees U."/>
            <person name="Kumar T.K.A."/>
            <person name="Kuo A."/>
            <person name="LaButti K."/>
            <person name="Larrondo L.F."/>
            <person name="Lindquist E."/>
            <person name="Ling A."/>
            <person name="Lombard V."/>
            <person name="Lucas S."/>
            <person name="Lundell T."/>
            <person name="Martin R."/>
            <person name="McLaughlin D.J."/>
            <person name="Morgenstern I."/>
            <person name="Morin E."/>
            <person name="Murat C."/>
            <person name="Nagy L.G."/>
            <person name="Nolan M."/>
            <person name="Ohm R.A."/>
            <person name="Patyshakuliyeva A."/>
            <person name="Rokas A."/>
            <person name="Ruiz-Duenas F.J."/>
            <person name="Sabat G."/>
            <person name="Salamov A."/>
            <person name="Samejima M."/>
            <person name="Schmutz J."/>
            <person name="Slot J.C."/>
            <person name="St John F."/>
            <person name="Stenlid J."/>
            <person name="Sun H."/>
            <person name="Sun S."/>
            <person name="Syed K."/>
            <person name="Tsang A."/>
            <person name="Wiebenga A."/>
            <person name="Young D."/>
            <person name="Pisabarro A."/>
            <person name="Eastwood D.C."/>
            <person name="Martin F."/>
            <person name="Cullen D."/>
            <person name="Grigoriev I.V."/>
            <person name="Hibbett D.S."/>
        </authorList>
    </citation>
    <scope>NUCLEOTIDE SEQUENCE [LARGE SCALE GENOMIC DNA]</scope>
    <source>
        <strain evidence="2 3">ATCC 11539</strain>
    </source>
</reference>
<dbReference type="HOGENOM" id="CLU_012153_8_2_1"/>
<feature type="non-terminal residue" evidence="2">
    <location>
        <position position="1"/>
    </location>
</feature>
<dbReference type="Pfam" id="PF00724">
    <property type="entry name" value="Oxidored_FMN"/>
    <property type="match status" value="1"/>
</dbReference>
<dbReference type="eggNOG" id="KOG0134">
    <property type="taxonomic scope" value="Eukaryota"/>
</dbReference>
<protein>
    <submittedName>
        <fullName evidence="2">NADH flavin oxidoreductase</fullName>
    </submittedName>
</protein>
<dbReference type="AlphaFoldDB" id="S7R6F5"/>
<keyword evidence="3" id="KW-1185">Reference proteome</keyword>
<dbReference type="KEGG" id="gtr:GLOTRDRAFT_6915"/>
<dbReference type="InterPro" id="IPR013785">
    <property type="entry name" value="Aldolase_TIM"/>
</dbReference>
<proteinExistence type="predicted"/>
<dbReference type="SUPFAM" id="SSF51395">
    <property type="entry name" value="FMN-linked oxidoreductases"/>
    <property type="match status" value="1"/>
</dbReference>
<feature type="domain" description="NADH:flavin oxidoreductase/NADH oxidase N-terminal" evidence="1">
    <location>
        <begin position="1"/>
        <end position="81"/>
    </location>
</feature>
<dbReference type="OMA" id="RERRSCI"/>
<dbReference type="InterPro" id="IPR001155">
    <property type="entry name" value="OxRdtase_FMN_N"/>
</dbReference>
<dbReference type="Gene3D" id="3.20.20.70">
    <property type="entry name" value="Aldolase class I"/>
    <property type="match status" value="1"/>
</dbReference>
<name>S7R6F5_GLOTA</name>
<dbReference type="RefSeq" id="XP_007871593.1">
    <property type="nucleotide sequence ID" value="XM_007873402.1"/>
</dbReference>
<dbReference type="Proteomes" id="UP000030669">
    <property type="component" value="Unassembled WGS sequence"/>
</dbReference>
<evidence type="ECO:0000313" key="3">
    <source>
        <dbReference type="Proteomes" id="UP000030669"/>
    </source>
</evidence>
<sequence length="81" mass="9109">LFQPKQVGEITVQHRIVLAPLTRNRANKEHVHGDLAVEYYSQRASMPGTLLITEATYIARKAGGYPHVPGIWSEEQIAAWK</sequence>
<dbReference type="PANTHER" id="PTHR22893">
    <property type="entry name" value="NADH OXIDOREDUCTASE-RELATED"/>
    <property type="match status" value="1"/>
</dbReference>
<feature type="non-terminal residue" evidence="2">
    <location>
        <position position="81"/>
    </location>
</feature>
<dbReference type="OrthoDB" id="276546at2759"/>
<organism evidence="2 3">
    <name type="scientific">Gloeophyllum trabeum (strain ATCC 11539 / FP-39264 / Madison 617)</name>
    <name type="common">Brown rot fungus</name>
    <dbReference type="NCBI Taxonomy" id="670483"/>
    <lineage>
        <taxon>Eukaryota</taxon>
        <taxon>Fungi</taxon>
        <taxon>Dikarya</taxon>
        <taxon>Basidiomycota</taxon>
        <taxon>Agaricomycotina</taxon>
        <taxon>Agaricomycetes</taxon>
        <taxon>Gloeophyllales</taxon>
        <taxon>Gloeophyllaceae</taxon>
        <taxon>Gloeophyllum</taxon>
    </lineage>
</organism>
<accession>S7R6F5</accession>
<dbReference type="GeneID" id="19307949"/>
<dbReference type="EMBL" id="KB469451">
    <property type="protein sequence ID" value="EPQ49950.1"/>
    <property type="molecule type" value="Genomic_DNA"/>
</dbReference>
<evidence type="ECO:0000259" key="1">
    <source>
        <dbReference type="Pfam" id="PF00724"/>
    </source>
</evidence>
<dbReference type="PANTHER" id="PTHR22893:SF91">
    <property type="entry name" value="NADPH DEHYDROGENASE 2-RELATED"/>
    <property type="match status" value="1"/>
</dbReference>
<gene>
    <name evidence="2" type="ORF">GLOTRDRAFT_6915</name>
</gene>
<evidence type="ECO:0000313" key="2">
    <source>
        <dbReference type="EMBL" id="EPQ49950.1"/>
    </source>
</evidence>
<dbReference type="GO" id="GO:0010181">
    <property type="term" value="F:FMN binding"/>
    <property type="evidence" value="ECO:0007669"/>
    <property type="project" value="InterPro"/>
</dbReference>
<dbReference type="GO" id="GO:0003959">
    <property type="term" value="F:NADPH dehydrogenase activity"/>
    <property type="evidence" value="ECO:0007669"/>
    <property type="project" value="TreeGrafter"/>
</dbReference>